<dbReference type="SUPFAM" id="SSF47090">
    <property type="entry name" value="PGBD-like"/>
    <property type="match status" value="1"/>
</dbReference>
<dbReference type="EMBL" id="JBHEZX010000007">
    <property type="protein sequence ID" value="MFC1411211.1"/>
    <property type="molecule type" value="Genomic_DNA"/>
</dbReference>
<evidence type="ECO:0000313" key="2">
    <source>
        <dbReference type="Proteomes" id="UP001592582"/>
    </source>
</evidence>
<accession>A0ABV6VBW3</accession>
<gene>
    <name evidence="1" type="ORF">ACEZDG_18270</name>
</gene>
<keyword evidence="2" id="KW-1185">Reference proteome</keyword>
<organism evidence="1 2">
    <name type="scientific">Streptacidiphilus alkalitolerans</name>
    <dbReference type="NCBI Taxonomy" id="3342712"/>
    <lineage>
        <taxon>Bacteria</taxon>
        <taxon>Bacillati</taxon>
        <taxon>Actinomycetota</taxon>
        <taxon>Actinomycetes</taxon>
        <taxon>Kitasatosporales</taxon>
        <taxon>Streptomycetaceae</taxon>
        <taxon>Streptacidiphilus</taxon>
    </lineage>
</organism>
<reference evidence="1 2" key="1">
    <citation type="submission" date="2024-09" db="EMBL/GenBank/DDBJ databases">
        <authorList>
            <person name="Lee S.D."/>
        </authorList>
    </citation>
    <scope>NUCLEOTIDE SEQUENCE [LARGE SCALE GENOMIC DNA]</scope>
    <source>
        <strain evidence="1 2">N1-1</strain>
    </source>
</reference>
<sequence>MKAQWRTLIDHVEAVPERIYENWNPHGGWDNDTQWGREFGENLVPWCVEWAWDEYHDAGFGSIVPKVDNVVVFSNWARSRGQWSEYPSIGAWTNFGNGHCELVVGFDAHTVYTKGGNSAKSGAVDNGQGNGVWSHSHPRRDAYVIGYFAPRFADGVCPPTADPADPRGGHPVGSWRWSPTASPTPPGGTSGTGSGSGTVSVSLANVIAAAKADRPAAQGSALHPADVLPVEKALAAEGLLAAGRVDGSYGSDTYAAYSAWQKAYSKLHGLGWTGEDVNGIPGRVSLQALGSKHQFTVKD</sequence>
<comment type="caution">
    <text evidence="1">The sequence shown here is derived from an EMBL/GenBank/DDBJ whole genome shotgun (WGS) entry which is preliminary data.</text>
</comment>
<dbReference type="InterPro" id="IPR036365">
    <property type="entry name" value="PGBD-like_sf"/>
</dbReference>
<evidence type="ECO:0000313" key="1">
    <source>
        <dbReference type="EMBL" id="MFC1411211.1"/>
    </source>
</evidence>
<dbReference type="InterPro" id="IPR036366">
    <property type="entry name" value="PGBDSf"/>
</dbReference>
<dbReference type="Proteomes" id="UP001592582">
    <property type="component" value="Unassembled WGS sequence"/>
</dbReference>
<proteinExistence type="predicted"/>
<protein>
    <submittedName>
        <fullName evidence="1">Peptidoglycan-binding protein</fullName>
    </submittedName>
</protein>
<name>A0ABV6VBW3_9ACTN</name>
<dbReference type="Gene3D" id="1.10.101.10">
    <property type="entry name" value="PGBD-like superfamily/PGBD"/>
    <property type="match status" value="1"/>
</dbReference>